<dbReference type="OrthoDB" id="10486501at2759"/>
<protein>
    <submittedName>
        <fullName evidence="2">Uncharacterized protein</fullName>
    </submittedName>
</protein>
<comment type="caution">
    <text evidence="2">The sequence shown here is derived from an EMBL/GenBank/DDBJ whole genome shotgun (WGS) entry which is preliminary data.</text>
</comment>
<sequence>MQTPEEIDRENRDRRNAYNQEKYQKALKDPEARKALRERKNKSARDIKEALRRNHPEAAEAKRLEYNRMQRERREDPQSKAKTALYDVEYRNPLNNPELGKIRRERIASNGRKSYHERSGENQAAVSESNDGSALLTSEDYSADTGWSDDEEFSKLTLSHPHPSASPGVYESAEVAASFPTNEGNSRLPATDSGFASSRHENQYPPPNRNSTAESESRDNYASPETDLYSASPKNKYYSRETGKHSPAGSKSGHVYTPPATASHPAPPVQSYDSTLNTTKYASGEPIWAYENKTDQELSVPSVKIRDREGVWWPISHPRFTDRSHE</sequence>
<evidence type="ECO:0000256" key="1">
    <source>
        <dbReference type="SAM" id="MobiDB-lite"/>
    </source>
</evidence>
<gene>
    <name evidence="2" type="ORF">BPOR_0320g00080</name>
</gene>
<keyword evidence="3" id="KW-1185">Reference proteome</keyword>
<feature type="region of interest" description="Disordered" evidence="1">
    <location>
        <begin position="1"/>
        <end position="276"/>
    </location>
</feature>
<dbReference type="AlphaFoldDB" id="A0A4Z1KQM2"/>
<proteinExistence type="predicted"/>
<evidence type="ECO:0000313" key="3">
    <source>
        <dbReference type="Proteomes" id="UP000297280"/>
    </source>
</evidence>
<name>A0A4Z1KQM2_9HELO</name>
<organism evidence="2 3">
    <name type="scientific">Botrytis porri</name>
    <dbReference type="NCBI Taxonomy" id="87229"/>
    <lineage>
        <taxon>Eukaryota</taxon>
        <taxon>Fungi</taxon>
        <taxon>Dikarya</taxon>
        <taxon>Ascomycota</taxon>
        <taxon>Pezizomycotina</taxon>
        <taxon>Leotiomycetes</taxon>
        <taxon>Helotiales</taxon>
        <taxon>Sclerotiniaceae</taxon>
        <taxon>Botrytis</taxon>
    </lineage>
</organism>
<dbReference type="Proteomes" id="UP000297280">
    <property type="component" value="Unassembled WGS sequence"/>
</dbReference>
<reference evidence="2 3" key="1">
    <citation type="submission" date="2017-12" db="EMBL/GenBank/DDBJ databases">
        <title>Comparative genomics of Botrytis spp.</title>
        <authorList>
            <person name="Valero-Jimenez C.A."/>
            <person name="Tapia P."/>
            <person name="Veloso J."/>
            <person name="Silva-Moreno E."/>
            <person name="Staats M."/>
            <person name="Valdes J.H."/>
            <person name="Van Kan J.A.L."/>
        </authorList>
    </citation>
    <scope>NUCLEOTIDE SEQUENCE [LARGE SCALE GENOMIC DNA]</scope>
    <source>
        <strain evidence="2 3">MUCL3349</strain>
    </source>
</reference>
<feature type="compositionally biased region" description="Basic and acidic residues" evidence="1">
    <location>
        <begin position="9"/>
        <end position="35"/>
    </location>
</feature>
<accession>A0A4Z1KQM2</accession>
<feature type="compositionally biased region" description="Polar residues" evidence="1">
    <location>
        <begin position="121"/>
        <end position="140"/>
    </location>
</feature>
<evidence type="ECO:0000313" key="2">
    <source>
        <dbReference type="EMBL" id="TGO86254.1"/>
    </source>
</evidence>
<feature type="compositionally biased region" description="Basic and acidic residues" evidence="1">
    <location>
        <begin position="41"/>
        <end position="79"/>
    </location>
</feature>
<dbReference type="EMBL" id="PQXO01000319">
    <property type="protein sequence ID" value="TGO86254.1"/>
    <property type="molecule type" value="Genomic_DNA"/>
</dbReference>